<evidence type="ECO:0000256" key="15">
    <source>
        <dbReference type="ARBA" id="ARBA00022912"/>
    </source>
</evidence>
<dbReference type="InterPro" id="IPR003661">
    <property type="entry name" value="HisK_dim/P_dom"/>
</dbReference>
<gene>
    <name evidence="28" type="ORF">E1283_08420</name>
</gene>
<reference evidence="28 29" key="1">
    <citation type="submission" date="2019-03" db="EMBL/GenBank/DDBJ databases">
        <title>Draft genome sequences of novel Actinobacteria.</title>
        <authorList>
            <person name="Sahin N."/>
            <person name="Ay H."/>
            <person name="Saygin H."/>
        </authorList>
    </citation>
    <scope>NUCLEOTIDE SEQUENCE [LARGE SCALE GENOMIC DNA]</scope>
    <source>
        <strain evidence="28 29">DSM 41900</strain>
    </source>
</reference>
<feature type="region of interest" description="Disordered" evidence="24">
    <location>
        <begin position="449"/>
        <end position="487"/>
    </location>
</feature>
<feature type="coiled-coil region" evidence="23">
    <location>
        <begin position="261"/>
        <end position="288"/>
    </location>
</feature>
<evidence type="ECO:0000256" key="24">
    <source>
        <dbReference type="SAM" id="MobiDB-lite"/>
    </source>
</evidence>
<evidence type="ECO:0000259" key="26">
    <source>
        <dbReference type="PROSITE" id="PS50109"/>
    </source>
</evidence>
<feature type="transmembrane region" description="Helical" evidence="25">
    <location>
        <begin position="148"/>
        <end position="169"/>
    </location>
</feature>
<feature type="compositionally biased region" description="Pro residues" evidence="24">
    <location>
        <begin position="552"/>
        <end position="561"/>
    </location>
</feature>
<keyword evidence="18" id="KW-0346">Stress response</keyword>
<comment type="subcellular location">
    <subcellularLocation>
        <location evidence="4">Cell membrane</location>
        <topology evidence="4">Multi-pass membrane protein</topology>
    </subcellularLocation>
</comment>
<dbReference type="InterPro" id="IPR003594">
    <property type="entry name" value="HATPase_dom"/>
</dbReference>
<keyword evidence="19" id="KW-0843">Virulence</keyword>
<evidence type="ECO:0000256" key="12">
    <source>
        <dbReference type="ARBA" id="ARBA00022801"/>
    </source>
</evidence>
<dbReference type="PRINTS" id="PR00344">
    <property type="entry name" value="BCTRLSENSOR"/>
</dbReference>
<dbReference type="EMBL" id="SMKI01000063">
    <property type="protein sequence ID" value="TDC77041.1"/>
    <property type="molecule type" value="Genomic_DNA"/>
</dbReference>
<evidence type="ECO:0000256" key="21">
    <source>
        <dbReference type="ARBA" id="ARBA00040454"/>
    </source>
</evidence>
<keyword evidence="25" id="KW-0472">Membrane</keyword>
<dbReference type="SUPFAM" id="SSF47384">
    <property type="entry name" value="Homodimeric domain of signal transducing histidine kinase"/>
    <property type="match status" value="1"/>
</dbReference>
<dbReference type="Gene3D" id="1.10.287.130">
    <property type="match status" value="1"/>
</dbReference>
<keyword evidence="9 25" id="KW-0812">Transmembrane</keyword>
<feature type="compositionally biased region" description="Basic residues" evidence="24">
    <location>
        <begin position="453"/>
        <end position="463"/>
    </location>
</feature>
<evidence type="ECO:0000313" key="28">
    <source>
        <dbReference type="EMBL" id="TDC77041.1"/>
    </source>
</evidence>
<proteinExistence type="predicted"/>
<feature type="transmembrane region" description="Helical" evidence="25">
    <location>
        <begin position="9"/>
        <end position="28"/>
    </location>
</feature>
<evidence type="ECO:0000256" key="6">
    <source>
        <dbReference type="ARBA" id="ARBA00022475"/>
    </source>
</evidence>
<dbReference type="InterPro" id="IPR036097">
    <property type="entry name" value="HisK_dim/P_sf"/>
</dbReference>
<evidence type="ECO:0000256" key="23">
    <source>
        <dbReference type="SAM" id="Coils"/>
    </source>
</evidence>
<feature type="compositionally biased region" description="Pro residues" evidence="24">
    <location>
        <begin position="525"/>
        <end position="542"/>
    </location>
</feature>
<evidence type="ECO:0000313" key="29">
    <source>
        <dbReference type="Proteomes" id="UP000295345"/>
    </source>
</evidence>
<evidence type="ECO:0000256" key="1">
    <source>
        <dbReference type="ARBA" id="ARBA00000085"/>
    </source>
</evidence>
<keyword evidence="20" id="KW-0464">Manganese</keyword>
<keyword evidence="12" id="KW-0378">Hydrolase</keyword>
<dbReference type="SMART" id="SM00304">
    <property type="entry name" value="HAMP"/>
    <property type="match status" value="1"/>
</dbReference>
<dbReference type="InterPro" id="IPR004358">
    <property type="entry name" value="Sig_transdc_His_kin-like_C"/>
</dbReference>
<dbReference type="InterPro" id="IPR005467">
    <property type="entry name" value="His_kinase_dom"/>
</dbReference>
<dbReference type="InterPro" id="IPR003660">
    <property type="entry name" value="HAMP_dom"/>
</dbReference>
<dbReference type="Gene3D" id="3.30.565.10">
    <property type="entry name" value="Histidine kinase-like ATPase, C-terminal domain"/>
    <property type="match status" value="1"/>
</dbReference>
<comment type="cofactor">
    <cofactor evidence="2">
        <name>Mn(2+)</name>
        <dbReference type="ChEBI" id="CHEBI:29035"/>
    </cofactor>
</comment>
<evidence type="ECO:0000256" key="13">
    <source>
        <dbReference type="ARBA" id="ARBA00022840"/>
    </source>
</evidence>
<dbReference type="SUPFAM" id="SSF55874">
    <property type="entry name" value="ATPase domain of HSP90 chaperone/DNA topoisomerase II/histidine kinase"/>
    <property type="match status" value="1"/>
</dbReference>
<evidence type="ECO:0000256" key="20">
    <source>
        <dbReference type="ARBA" id="ARBA00023211"/>
    </source>
</evidence>
<evidence type="ECO:0000256" key="10">
    <source>
        <dbReference type="ARBA" id="ARBA00022741"/>
    </source>
</evidence>
<dbReference type="PROSITE" id="PS50885">
    <property type="entry name" value="HAMP"/>
    <property type="match status" value="1"/>
</dbReference>
<dbReference type="Pfam" id="PF00672">
    <property type="entry name" value="HAMP"/>
    <property type="match status" value="1"/>
</dbReference>
<evidence type="ECO:0000259" key="27">
    <source>
        <dbReference type="PROSITE" id="PS50885"/>
    </source>
</evidence>
<organism evidence="28 29">
    <name type="scientific">Streptomyces hainanensis</name>
    <dbReference type="NCBI Taxonomy" id="402648"/>
    <lineage>
        <taxon>Bacteria</taxon>
        <taxon>Bacillati</taxon>
        <taxon>Actinomycetota</taxon>
        <taxon>Actinomycetes</taxon>
        <taxon>Kitasatosporales</taxon>
        <taxon>Streptomycetaceae</taxon>
        <taxon>Streptomyces</taxon>
    </lineage>
</organism>
<dbReference type="InterPro" id="IPR036890">
    <property type="entry name" value="HATPase_C_sf"/>
</dbReference>
<dbReference type="GO" id="GO:0005886">
    <property type="term" value="C:plasma membrane"/>
    <property type="evidence" value="ECO:0007669"/>
    <property type="project" value="UniProtKB-SubCell"/>
</dbReference>
<evidence type="ECO:0000256" key="2">
    <source>
        <dbReference type="ARBA" id="ARBA00001936"/>
    </source>
</evidence>
<dbReference type="PANTHER" id="PTHR44936:SF9">
    <property type="entry name" value="SENSOR PROTEIN CREC"/>
    <property type="match status" value="1"/>
</dbReference>
<keyword evidence="8" id="KW-0808">Transferase</keyword>
<evidence type="ECO:0000256" key="5">
    <source>
        <dbReference type="ARBA" id="ARBA00012438"/>
    </source>
</evidence>
<evidence type="ECO:0000256" key="18">
    <source>
        <dbReference type="ARBA" id="ARBA00023016"/>
    </source>
</evidence>
<dbReference type="CDD" id="cd06225">
    <property type="entry name" value="HAMP"/>
    <property type="match status" value="1"/>
</dbReference>
<dbReference type="CDD" id="cd00082">
    <property type="entry name" value="HisKA"/>
    <property type="match status" value="1"/>
</dbReference>
<dbReference type="Pfam" id="PF00512">
    <property type="entry name" value="HisKA"/>
    <property type="match status" value="1"/>
</dbReference>
<keyword evidence="16 25" id="KW-1133">Transmembrane helix</keyword>
<dbReference type="GO" id="GO:0004721">
    <property type="term" value="F:phosphoprotein phosphatase activity"/>
    <property type="evidence" value="ECO:0007669"/>
    <property type="project" value="UniProtKB-KW"/>
</dbReference>
<comment type="caution">
    <text evidence="28">The sequence shown here is derived from an EMBL/GenBank/DDBJ whole genome shotgun (WGS) entry which is preliminary data.</text>
</comment>
<evidence type="ECO:0000256" key="25">
    <source>
        <dbReference type="SAM" id="Phobius"/>
    </source>
</evidence>
<keyword evidence="23" id="KW-0175">Coiled coil</keyword>
<protein>
    <recommendedName>
        <fullName evidence="21">Signal transduction histidine-protein kinase/phosphatase MprB</fullName>
        <ecNumber evidence="5">2.7.13.3</ecNumber>
    </recommendedName>
    <alternativeName>
        <fullName evidence="22">Mycobacterial persistence regulator B</fullName>
    </alternativeName>
</protein>
<evidence type="ECO:0000256" key="16">
    <source>
        <dbReference type="ARBA" id="ARBA00022989"/>
    </source>
</evidence>
<evidence type="ECO:0000256" key="3">
    <source>
        <dbReference type="ARBA" id="ARBA00001946"/>
    </source>
</evidence>
<dbReference type="Proteomes" id="UP000295345">
    <property type="component" value="Unassembled WGS sequence"/>
</dbReference>
<keyword evidence="17" id="KW-0902">Two-component regulatory system</keyword>
<evidence type="ECO:0000256" key="17">
    <source>
        <dbReference type="ARBA" id="ARBA00023012"/>
    </source>
</evidence>
<keyword evidence="11 28" id="KW-0418">Kinase</keyword>
<keyword evidence="6" id="KW-1003">Cell membrane</keyword>
<dbReference type="GO" id="GO:0000155">
    <property type="term" value="F:phosphorelay sensor kinase activity"/>
    <property type="evidence" value="ECO:0007669"/>
    <property type="project" value="InterPro"/>
</dbReference>
<keyword evidence="14" id="KW-0460">Magnesium</keyword>
<evidence type="ECO:0000256" key="19">
    <source>
        <dbReference type="ARBA" id="ARBA00023026"/>
    </source>
</evidence>
<dbReference type="EC" id="2.7.13.3" evidence="5"/>
<name>A0A4R4TH91_9ACTN</name>
<dbReference type="AlphaFoldDB" id="A0A4R4TH91"/>
<evidence type="ECO:0000256" key="14">
    <source>
        <dbReference type="ARBA" id="ARBA00022842"/>
    </source>
</evidence>
<keyword evidence="29" id="KW-1185">Reference proteome</keyword>
<feature type="compositionally biased region" description="Low complexity" evidence="24">
    <location>
        <begin position="464"/>
        <end position="475"/>
    </location>
</feature>
<dbReference type="SMART" id="SM00388">
    <property type="entry name" value="HisKA"/>
    <property type="match status" value="1"/>
</dbReference>
<keyword evidence="7" id="KW-0597">Phosphoprotein</keyword>
<sequence length="561" mass="59121">MRWSLIRRFLAVTGMVVVAFGVPLGMLVRDVAVDRAVSAAERQAALLAPAVGFARDVDDLERAVTGTDAGAEGRVAIDLPGRRGEPYETLGRHRVTQDVLDHVAEQGSAERFTVPGGVALVQPIPLNGERTALIEVFVTSDQLTDGVAVAWLVLTGVGLGLVVCSAAVADRLARRTVMATERLAQASRELGEGKLGVRVPVPDEGPGELRSAATAFNSMADRVAGLLAAERELAADLSHRLRTPLTVLRLNAASLGDGDAAEQTRQAVEKLEGEVDEIIATARAHRDAVPDGRPREVTDAAEVIKDRMDFWSALAEDEGRELRVAGVEEPVPVPVARADLAAALDAMLGNVFRHTPEGTAFSVDMYRAGGAADAVIVLVSDAGPGIADPEAALRRGEGDGGRGSTGLGLDIASRLAESTGGDLRIGRSILGGAEIRLWLARDGGWTRKYPAPTRRRGTRHRARGQAPLAPLSGLAAGKGSGTDAGSPWERAARWLDRQIFAGRRAAPPPRRLRRGRPPAAATVVPPMPAAPPPPATAPPTPPRRGRRARPVIIPPMPRTPP</sequence>
<dbReference type="GO" id="GO:0005524">
    <property type="term" value="F:ATP binding"/>
    <property type="evidence" value="ECO:0007669"/>
    <property type="project" value="UniProtKB-KW"/>
</dbReference>
<dbReference type="PANTHER" id="PTHR44936">
    <property type="entry name" value="SENSOR PROTEIN CREC"/>
    <property type="match status" value="1"/>
</dbReference>
<feature type="domain" description="HAMP" evidence="27">
    <location>
        <begin position="174"/>
        <end position="228"/>
    </location>
</feature>
<keyword evidence="10" id="KW-0547">Nucleotide-binding</keyword>
<dbReference type="Pfam" id="PF02518">
    <property type="entry name" value="HATPase_c"/>
    <property type="match status" value="1"/>
</dbReference>
<dbReference type="PROSITE" id="PS50109">
    <property type="entry name" value="HIS_KIN"/>
    <property type="match status" value="1"/>
</dbReference>
<dbReference type="SMART" id="SM00387">
    <property type="entry name" value="HATPase_c"/>
    <property type="match status" value="1"/>
</dbReference>
<feature type="domain" description="Histidine kinase" evidence="26">
    <location>
        <begin position="236"/>
        <end position="443"/>
    </location>
</feature>
<evidence type="ECO:0000256" key="4">
    <source>
        <dbReference type="ARBA" id="ARBA00004651"/>
    </source>
</evidence>
<keyword evidence="13" id="KW-0067">ATP-binding</keyword>
<comment type="cofactor">
    <cofactor evidence="3">
        <name>Mg(2+)</name>
        <dbReference type="ChEBI" id="CHEBI:18420"/>
    </cofactor>
</comment>
<accession>A0A4R4TH91</accession>
<evidence type="ECO:0000256" key="7">
    <source>
        <dbReference type="ARBA" id="ARBA00022553"/>
    </source>
</evidence>
<evidence type="ECO:0000256" key="9">
    <source>
        <dbReference type="ARBA" id="ARBA00022692"/>
    </source>
</evidence>
<feature type="region of interest" description="Disordered" evidence="24">
    <location>
        <begin position="499"/>
        <end position="561"/>
    </location>
</feature>
<evidence type="ECO:0000256" key="22">
    <source>
        <dbReference type="ARBA" id="ARBA00041776"/>
    </source>
</evidence>
<feature type="non-terminal residue" evidence="28">
    <location>
        <position position="561"/>
    </location>
</feature>
<dbReference type="InterPro" id="IPR050980">
    <property type="entry name" value="2C_sensor_his_kinase"/>
</dbReference>
<evidence type="ECO:0000256" key="11">
    <source>
        <dbReference type="ARBA" id="ARBA00022777"/>
    </source>
</evidence>
<dbReference type="OrthoDB" id="3206505at2"/>
<evidence type="ECO:0000256" key="8">
    <source>
        <dbReference type="ARBA" id="ARBA00022679"/>
    </source>
</evidence>
<keyword evidence="15" id="KW-0904">Protein phosphatase</keyword>
<comment type="catalytic activity">
    <reaction evidence="1">
        <text>ATP + protein L-histidine = ADP + protein N-phospho-L-histidine.</text>
        <dbReference type="EC" id="2.7.13.3"/>
    </reaction>
</comment>